<sequence length="466" mass="54077">MGYPTISRNNLHVFDTTTTIEMLKTILNMLNNRESFHCPDQTIPSDISLGKQFVVQEQYNNGFHDLPRGSEHLTRTRRDDIDDDYEEYDDSLDIVSTPLTADDMRQFILPGILPLSPEPEDSIQLADLSNQAPEYMMELYKQYSSRRLASPESAIVRSFTNINQDEETVGSTTFTERQSRVHTMIFNITSLSMEEVVDLAELRLFTLVEKDRNAYIGVDRKVSVFEVIPSNDQPYKLINSKHIYGRNSNWETFDVTSAVKRWVRDINSVQILEIRIENVFHSVSYGEMDIDARPKTRTEPLLVVFSSEYSKNKLHMKERHEMVTHEMDSFDFMGDLNDTQTNQSESNTLQHRFKRRSNKKGTVCRRRPLYIQFSDIDWDRWIIAPQGYQAYQCVGKCYFPFSDYLSPTKHSIIQTLLNSKNPKKASRACCVPTKLDPISILYVDELGVVTFKYQYDGMVVKECGCR</sequence>
<accession>A0A210QNM3</accession>
<dbReference type="Pfam" id="PF00019">
    <property type="entry name" value="TGF_beta"/>
    <property type="match status" value="1"/>
</dbReference>
<dbReference type="OrthoDB" id="5987191at2759"/>
<proteinExistence type="inferred from homology"/>
<dbReference type="GO" id="GO:0005615">
    <property type="term" value="C:extracellular space"/>
    <property type="evidence" value="ECO:0007669"/>
    <property type="project" value="TreeGrafter"/>
</dbReference>
<comment type="subcellular location">
    <subcellularLocation>
        <location evidence="1">Secreted</location>
    </subcellularLocation>
</comment>
<evidence type="ECO:0000256" key="5">
    <source>
        <dbReference type="ARBA" id="ARBA00023030"/>
    </source>
</evidence>
<comment type="similarity">
    <text evidence="2 8">Belongs to the TGF-beta family.</text>
</comment>
<evidence type="ECO:0000256" key="7">
    <source>
        <dbReference type="ARBA" id="ARBA00023180"/>
    </source>
</evidence>
<dbReference type="CDD" id="cd13767">
    <property type="entry name" value="TGF_beta_BMP9_like"/>
    <property type="match status" value="1"/>
</dbReference>
<evidence type="ECO:0000256" key="2">
    <source>
        <dbReference type="ARBA" id="ARBA00006656"/>
    </source>
</evidence>
<evidence type="ECO:0000313" key="10">
    <source>
        <dbReference type="EMBL" id="OWF50305.1"/>
    </source>
</evidence>
<dbReference type="PROSITE" id="PS00250">
    <property type="entry name" value="TGF_BETA_1"/>
    <property type="match status" value="1"/>
</dbReference>
<evidence type="ECO:0000256" key="6">
    <source>
        <dbReference type="ARBA" id="ARBA00023157"/>
    </source>
</evidence>
<dbReference type="Gene3D" id="2.60.120.970">
    <property type="match status" value="1"/>
</dbReference>
<dbReference type="Pfam" id="PF00688">
    <property type="entry name" value="TGFb_propeptide"/>
    <property type="match status" value="1"/>
</dbReference>
<organism evidence="10 11">
    <name type="scientific">Mizuhopecten yessoensis</name>
    <name type="common">Japanese scallop</name>
    <name type="synonym">Patinopecten yessoensis</name>
    <dbReference type="NCBI Taxonomy" id="6573"/>
    <lineage>
        <taxon>Eukaryota</taxon>
        <taxon>Metazoa</taxon>
        <taxon>Spiralia</taxon>
        <taxon>Lophotrochozoa</taxon>
        <taxon>Mollusca</taxon>
        <taxon>Bivalvia</taxon>
        <taxon>Autobranchia</taxon>
        <taxon>Pteriomorphia</taxon>
        <taxon>Pectinida</taxon>
        <taxon>Pectinoidea</taxon>
        <taxon>Pectinidae</taxon>
        <taxon>Mizuhopecten</taxon>
    </lineage>
</organism>
<dbReference type="FunFam" id="2.10.90.10:FF:000001">
    <property type="entry name" value="Bone morphogenetic protein 4"/>
    <property type="match status" value="1"/>
</dbReference>
<name>A0A210QNM3_MIZYE</name>
<dbReference type="InterPro" id="IPR029034">
    <property type="entry name" value="Cystine-knot_cytokine"/>
</dbReference>
<dbReference type="EMBL" id="NEDP02002665">
    <property type="protein sequence ID" value="OWF50305.1"/>
    <property type="molecule type" value="Genomic_DNA"/>
</dbReference>
<dbReference type="STRING" id="6573.A0A210QNM3"/>
<dbReference type="SUPFAM" id="SSF57501">
    <property type="entry name" value="Cystine-knot cytokines"/>
    <property type="match status" value="1"/>
</dbReference>
<dbReference type="PANTHER" id="PTHR11848:SF307">
    <property type="entry name" value="BONE MORPHOGENETIC PROTEIN 10"/>
    <property type="match status" value="1"/>
</dbReference>
<evidence type="ECO:0000259" key="9">
    <source>
        <dbReference type="PROSITE" id="PS51362"/>
    </source>
</evidence>
<dbReference type="InterPro" id="IPR017948">
    <property type="entry name" value="TGFb_CS"/>
</dbReference>
<dbReference type="GO" id="GO:0008083">
    <property type="term" value="F:growth factor activity"/>
    <property type="evidence" value="ECO:0007669"/>
    <property type="project" value="UniProtKB-KW"/>
</dbReference>
<evidence type="ECO:0000256" key="3">
    <source>
        <dbReference type="ARBA" id="ARBA00022525"/>
    </source>
</evidence>
<dbReference type="PANTHER" id="PTHR11848">
    <property type="entry name" value="TGF-BETA FAMILY"/>
    <property type="match status" value="1"/>
</dbReference>
<keyword evidence="3" id="KW-0964">Secreted</keyword>
<dbReference type="InterPro" id="IPR001839">
    <property type="entry name" value="TGF-b_C"/>
</dbReference>
<feature type="domain" description="TGF-beta family profile" evidence="9">
    <location>
        <begin position="352"/>
        <end position="466"/>
    </location>
</feature>
<dbReference type="InterPro" id="IPR015615">
    <property type="entry name" value="TGF-beta-rel"/>
</dbReference>
<evidence type="ECO:0000256" key="4">
    <source>
        <dbReference type="ARBA" id="ARBA00022729"/>
    </source>
</evidence>
<dbReference type="Gene3D" id="2.10.90.10">
    <property type="entry name" value="Cystine-knot cytokines"/>
    <property type="match status" value="1"/>
</dbReference>
<evidence type="ECO:0000256" key="8">
    <source>
        <dbReference type="RuleBase" id="RU000354"/>
    </source>
</evidence>
<dbReference type="PROSITE" id="PS51362">
    <property type="entry name" value="TGF_BETA_2"/>
    <property type="match status" value="1"/>
</dbReference>
<gene>
    <name evidence="10" type="ORF">KP79_PYT06283</name>
</gene>
<keyword evidence="6" id="KW-1015">Disulfide bond</keyword>
<keyword evidence="11" id="KW-1185">Reference proteome</keyword>
<dbReference type="SMART" id="SM00204">
    <property type="entry name" value="TGFB"/>
    <property type="match status" value="1"/>
</dbReference>
<keyword evidence="4" id="KW-0732">Signal</keyword>
<evidence type="ECO:0000256" key="1">
    <source>
        <dbReference type="ARBA" id="ARBA00004613"/>
    </source>
</evidence>
<evidence type="ECO:0000313" key="11">
    <source>
        <dbReference type="Proteomes" id="UP000242188"/>
    </source>
</evidence>
<dbReference type="AlphaFoldDB" id="A0A210QNM3"/>
<dbReference type="Proteomes" id="UP000242188">
    <property type="component" value="Unassembled WGS sequence"/>
</dbReference>
<dbReference type="GO" id="GO:0005125">
    <property type="term" value="F:cytokine activity"/>
    <property type="evidence" value="ECO:0007669"/>
    <property type="project" value="TreeGrafter"/>
</dbReference>
<protein>
    <submittedName>
        <fullName evidence="10">Bone morphogenetic protein 10</fullName>
    </submittedName>
</protein>
<keyword evidence="5 8" id="KW-0339">Growth factor</keyword>
<reference evidence="10 11" key="1">
    <citation type="journal article" date="2017" name="Nat. Ecol. Evol.">
        <title>Scallop genome provides insights into evolution of bilaterian karyotype and development.</title>
        <authorList>
            <person name="Wang S."/>
            <person name="Zhang J."/>
            <person name="Jiao W."/>
            <person name="Li J."/>
            <person name="Xun X."/>
            <person name="Sun Y."/>
            <person name="Guo X."/>
            <person name="Huan P."/>
            <person name="Dong B."/>
            <person name="Zhang L."/>
            <person name="Hu X."/>
            <person name="Sun X."/>
            <person name="Wang J."/>
            <person name="Zhao C."/>
            <person name="Wang Y."/>
            <person name="Wang D."/>
            <person name="Huang X."/>
            <person name="Wang R."/>
            <person name="Lv J."/>
            <person name="Li Y."/>
            <person name="Zhang Z."/>
            <person name="Liu B."/>
            <person name="Lu W."/>
            <person name="Hui Y."/>
            <person name="Liang J."/>
            <person name="Zhou Z."/>
            <person name="Hou R."/>
            <person name="Li X."/>
            <person name="Liu Y."/>
            <person name="Li H."/>
            <person name="Ning X."/>
            <person name="Lin Y."/>
            <person name="Zhao L."/>
            <person name="Xing Q."/>
            <person name="Dou J."/>
            <person name="Li Y."/>
            <person name="Mao J."/>
            <person name="Guo H."/>
            <person name="Dou H."/>
            <person name="Li T."/>
            <person name="Mu C."/>
            <person name="Jiang W."/>
            <person name="Fu Q."/>
            <person name="Fu X."/>
            <person name="Miao Y."/>
            <person name="Liu J."/>
            <person name="Yu Q."/>
            <person name="Li R."/>
            <person name="Liao H."/>
            <person name="Li X."/>
            <person name="Kong Y."/>
            <person name="Jiang Z."/>
            <person name="Chourrout D."/>
            <person name="Li R."/>
            <person name="Bao Z."/>
        </authorList>
    </citation>
    <scope>NUCLEOTIDE SEQUENCE [LARGE SCALE GENOMIC DNA]</scope>
    <source>
        <strain evidence="10 11">PY_sf001</strain>
    </source>
</reference>
<dbReference type="InterPro" id="IPR001111">
    <property type="entry name" value="TGF-b_propeptide"/>
</dbReference>
<comment type="caution">
    <text evidence="10">The sequence shown here is derived from an EMBL/GenBank/DDBJ whole genome shotgun (WGS) entry which is preliminary data.</text>
</comment>
<keyword evidence="7" id="KW-0325">Glycoprotein</keyword>